<dbReference type="RefSeq" id="XP_060430870.1">
    <property type="nucleotide sequence ID" value="XM_060565304.1"/>
</dbReference>
<name>A0AAJ0EV42_9PEZI</name>
<sequence>MFSMAPKPPAPSFSHLISSYPILSILAEYVSALDLLHLAQTNRNHHVHILGSRTIFEKLRSLCLCDGRGLIQRQTFSGRYCPNYWTLFCGLPPMVVGDEEIEVKLYNVKCDEAGALPCRRCGINICEECRYYDRLLSVEESYVEPRYNWRPLNIMCLCRDCDSELEGDIQGKQLSDTCNCNLCLRWLCTKCEDDQREETTAYYDTRTKEASGHNNVLIAQEEWGPDETSETKQLEIYGKWRSFYCPCGASVSQETVPRCTWCKHRVKGQDEWLSERNQLARLDKPGGSFYNPNYPPFVMDASYNYPTPYPRLGYHRPGDTIP</sequence>
<reference evidence="1" key="1">
    <citation type="submission" date="2021-06" db="EMBL/GenBank/DDBJ databases">
        <title>Comparative genomics, transcriptomics and evolutionary studies reveal genomic signatures of adaptation to plant cell wall in hemibiotrophic fungi.</title>
        <authorList>
            <consortium name="DOE Joint Genome Institute"/>
            <person name="Baroncelli R."/>
            <person name="Diaz J.F."/>
            <person name="Benocci T."/>
            <person name="Peng M."/>
            <person name="Battaglia E."/>
            <person name="Haridas S."/>
            <person name="Andreopoulos W."/>
            <person name="Labutti K."/>
            <person name="Pangilinan J."/>
            <person name="Floch G.L."/>
            <person name="Makela M.R."/>
            <person name="Henrissat B."/>
            <person name="Grigoriev I.V."/>
            <person name="Crouch J.A."/>
            <person name="De Vries R.P."/>
            <person name="Sukno S.A."/>
            <person name="Thon M.R."/>
        </authorList>
    </citation>
    <scope>NUCLEOTIDE SEQUENCE</scope>
    <source>
        <strain evidence="1">CBS 193.32</strain>
    </source>
</reference>
<accession>A0AAJ0EV42</accession>
<dbReference type="AlphaFoldDB" id="A0AAJ0EV42"/>
<dbReference type="EMBL" id="JAHMHR010000016">
    <property type="protein sequence ID" value="KAK1676867.1"/>
    <property type="molecule type" value="Genomic_DNA"/>
</dbReference>
<comment type="caution">
    <text evidence="1">The sequence shown here is derived from an EMBL/GenBank/DDBJ whole genome shotgun (WGS) entry which is preliminary data.</text>
</comment>
<keyword evidence="2" id="KW-1185">Reference proteome</keyword>
<proteinExistence type="predicted"/>
<protein>
    <submittedName>
        <fullName evidence="1">Uncharacterized protein</fullName>
    </submittedName>
</protein>
<organism evidence="1 2">
    <name type="scientific">Colletotrichum godetiae</name>
    <dbReference type="NCBI Taxonomy" id="1209918"/>
    <lineage>
        <taxon>Eukaryota</taxon>
        <taxon>Fungi</taxon>
        <taxon>Dikarya</taxon>
        <taxon>Ascomycota</taxon>
        <taxon>Pezizomycotina</taxon>
        <taxon>Sordariomycetes</taxon>
        <taxon>Hypocreomycetidae</taxon>
        <taxon>Glomerellales</taxon>
        <taxon>Glomerellaceae</taxon>
        <taxon>Colletotrichum</taxon>
        <taxon>Colletotrichum acutatum species complex</taxon>
    </lineage>
</organism>
<gene>
    <name evidence="1" type="ORF">BDP55DRAFT_102031</name>
</gene>
<dbReference type="Proteomes" id="UP001224890">
    <property type="component" value="Unassembled WGS sequence"/>
</dbReference>
<evidence type="ECO:0000313" key="1">
    <source>
        <dbReference type="EMBL" id="KAK1676867.1"/>
    </source>
</evidence>
<dbReference type="GeneID" id="85449830"/>
<evidence type="ECO:0000313" key="2">
    <source>
        <dbReference type="Proteomes" id="UP001224890"/>
    </source>
</evidence>